<evidence type="ECO:0000313" key="2">
    <source>
        <dbReference type="EMBL" id="AMY26288.1"/>
    </source>
</evidence>
<feature type="compositionally biased region" description="Low complexity" evidence="1">
    <location>
        <begin position="224"/>
        <end position="241"/>
    </location>
</feature>
<dbReference type="AlphaFoldDB" id="A0A143QTV5"/>
<dbReference type="Proteomes" id="UP000076038">
    <property type="component" value="Plasmid unnamed1"/>
</dbReference>
<feature type="region of interest" description="Disordered" evidence="1">
    <location>
        <begin position="198"/>
        <end position="253"/>
    </location>
</feature>
<accession>A0A143QTV5</accession>
<feature type="compositionally biased region" description="Acidic residues" evidence="1">
    <location>
        <begin position="19"/>
        <end position="30"/>
    </location>
</feature>
<dbReference type="EMBL" id="CP015221">
    <property type="protein sequence ID" value="AMY26288.1"/>
    <property type="molecule type" value="Genomic_DNA"/>
</dbReference>
<dbReference type="KEGG" id="rhs:A3Q41_05033"/>
<protein>
    <recommendedName>
        <fullName evidence="4">DUF4913 domain-containing protein</fullName>
    </recommendedName>
</protein>
<feature type="compositionally biased region" description="Acidic residues" evidence="1">
    <location>
        <begin position="1"/>
        <end position="10"/>
    </location>
</feature>
<reference evidence="3" key="2">
    <citation type="submission" date="2016-04" db="EMBL/GenBank/DDBJ databases">
        <title>Complete Genome and Plasmid Sequences for Rhodococcus fascians D188 and Draft Sequences for Rhodococcus spp. Isolates PBTS 1 and PBTS 2.</title>
        <authorList>
            <person name="Stamer R."/>
            <person name="Vereecke D."/>
            <person name="Zhang Y."/>
            <person name="Schilkey F."/>
            <person name="Devitt N."/>
            <person name="Randall J."/>
        </authorList>
    </citation>
    <scope>NUCLEOTIDE SEQUENCE [LARGE SCALE GENOMIC DNA]</scope>
    <source>
        <strain evidence="3">PBTS2</strain>
        <plasmid evidence="3">unnamed1</plasmid>
    </source>
</reference>
<organism evidence="2 3">
    <name type="scientific">Rhodococcoides fascians</name>
    <name type="common">Rhodococcus fascians</name>
    <dbReference type="NCBI Taxonomy" id="1828"/>
    <lineage>
        <taxon>Bacteria</taxon>
        <taxon>Bacillati</taxon>
        <taxon>Actinomycetota</taxon>
        <taxon>Actinomycetes</taxon>
        <taxon>Mycobacteriales</taxon>
        <taxon>Nocardiaceae</taxon>
        <taxon>Rhodococcoides</taxon>
    </lineage>
</organism>
<gene>
    <name evidence="2" type="ORF">A3Q41_05033</name>
</gene>
<feature type="region of interest" description="Disordered" evidence="1">
    <location>
        <begin position="1"/>
        <end position="45"/>
    </location>
</feature>
<feature type="compositionally biased region" description="Basic and acidic residues" evidence="1">
    <location>
        <begin position="202"/>
        <end position="213"/>
    </location>
</feature>
<dbReference type="OrthoDB" id="4570343at2"/>
<proteinExistence type="predicted"/>
<evidence type="ECO:0008006" key="4">
    <source>
        <dbReference type="Google" id="ProtNLM"/>
    </source>
</evidence>
<name>A0A143QTV5_RHOFA</name>
<keyword evidence="3" id="KW-1185">Reference proteome</keyword>
<sequence>MSEPPVDDYFTEPPHEDGEPSDVDYDSEPDYADHGDEPASSPASIDDLVELVGSLRQRLHREAELIAETTLSEHLTPELYRALRANTDPGVLDAIRANTDATSPPAAQQKPKAPETYFQSLDEFVDQWLFTVYRREVTDTNERRWCSHWRRHSEAVARIDAMWHVFEVLRTDPGLGASVLWKDHLDVHMEHLMSPTGPFEHCSVREGHSDRMTRLPSEPAHPDASSSTTATDASVAAGTATEHSRTARTGQHR</sequence>
<dbReference type="RefSeq" id="WP_069973124.1">
    <property type="nucleotide sequence ID" value="NZ_CP015221.1"/>
</dbReference>
<keyword evidence="2" id="KW-0614">Plasmid</keyword>
<geneLocation type="plasmid" evidence="2 3">
    <name>unnamed1</name>
</geneLocation>
<evidence type="ECO:0000313" key="3">
    <source>
        <dbReference type="Proteomes" id="UP000076038"/>
    </source>
</evidence>
<evidence type="ECO:0000256" key="1">
    <source>
        <dbReference type="SAM" id="MobiDB-lite"/>
    </source>
</evidence>
<dbReference type="Pfam" id="PF16259">
    <property type="entry name" value="DUF4913"/>
    <property type="match status" value="1"/>
</dbReference>
<reference evidence="2 3" key="1">
    <citation type="journal article" date="2016" name="Genome Announc.">
        <title>Complete Genome and Plasmid Sequences for Rhodococcus fascians D188 and Draft Sequences for Rhodococcus Isolates PBTS 1 and PBTS 2.</title>
        <authorList>
            <person name="Stamler R.A."/>
            <person name="Vereecke D."/>
            <person name="Zhang Y."/>
            <person name="Schilkey F."/>
            <person name="Devitt N."/>
            <person name="Randall J.J."/>
        </authorList>
    </citation>
    <scope>NUCLEOTIDE SEQUENCE [LARGE SCALE GENOMIC DNA]</scope>
    <source>
        <strain evidence="2 3">PBTS2</strain>
        <plasmid evidence="2">unnamed1</plasmid>
    </source>
</reference>
<dbReference type="InterPro" id="IPR032584">
    <property type="entry name" value="DUF4913"/>
</dbReference>
<dbReference type="PATRIC" id="fig|1653479.3.peg.5103"/>